<evidence type="ECO:0000313" key="10">
    <source>
        <dbReference type="Proteomes" id="UP000092583"/>
    </source>
</evidence>
<dbReference type="Proteomes" id="UP000092583">
    <property type="component" value="Unassembled WGS sequence"/>
</dbReference>
<evidence type="ECO:0000256" key="4">
    <source>
        <dbReference type="ARBA" id="ARBA00023163"/>
    </source>
</evidence>
<dbReference type="GO" id="GO:0000978">
    <property type="term" value="F:RNA polymerase II cis-regulatory region sequence-specific DNA binding"/>
    <property type="evidence" value="ECO:0007669"/>
    <property type="project" value="TreeGrafter"/>
</dbReference>
<proteinExistence type="inferred from homology"/>
<evidence type="ECO:0000313" key="9">
    <source>
        <dbReference type="EMBL" id="OCF60420.1"/>
    </source>
</evidence>
<dbReference type="Pfam" id="PF01285">
    <property type="entry name" value="TEA"/>
    <property type="match status" value="1"/>
</dbReference>
<feature type="region of interest" description="Disordered" evidence="7">
    <location>
        <begin position="71"/>
        <end position="118"/>
    </location>
</feature>
<dbReference type="GO" id="GO:0005634">
    <property type="term" value="C:nucleus"/>
    <property type="evidence" value="ECO:0007669"/>
    <property type="project" value="UniProtKB-SubCell"/>
</dbReference>
<dbReference type="OrthoDB" id="2562432at2759"/>
<evidence type="ECO:0000256" key="6">
    <source>
        <dbReference type="PROSITE-ProRule" id="PRU00505"/>
    </source>
</evidence>
<keyword evidence="10" id="KW-1185">Reference proteome</keyword>
<dbReference type="PANTHER" id="PTHR11834">
    <property type="entry name" value="TRANSCRIPTIONAL ENHANCER FACTOR TEF RELATED"/>
    <property type="match status" value="1"/>
</dbReference>
<reference evidence="10" key="2">
    <citation type="submission" date="2013-12" db="EMBL/GenBank/DDBJ databases">
        <title>Evolution of pathogenesis and genome organization in the Tremellales.</title>
        <authorList>
            <person name="Cuomo C."/>
            <person name="Litvintseva A."/>
            <person name="Heitman J."/>
            <person name="Chen Y."/>
            <person name="Sun S."/>
            <person name="Springer D."/>
            <person name="Dromer F."/>
            <person name="Young S."/>
            <person name="Zeng Q."/>
            <person name="Chapman S."/>
            <person name="Gujja S."/>
            <person name="Saif S."/>
            <person name="Birren B."/>
        </authorList>
    </citation>
    <scope>NUCLEOTIDE SEQUENCE [LARGE SCALE GENOMIC DNA]</scope>
    <source>
        <strain evidence="10">CBS 10435</strain>
    </source>
</reference>
<accession>A0A1B9IY22</accession>
<dbReference type="GO" id="GO:0000981">
    <property type="term" value="F:DNA-binding transcription factor activity, RNA polymerase II-specific"/>
    <property type="evidence" value="ECO:0007669"/>
    <property type="project" value="TreeGrafter"/>
</dbReference>
<comment type="subcellular location">
    <subcellularLocation>
        <location evidence="1">Nucleus</location>
    </subcellularLocation>
</comment>
<dbReference type="EMBL" id="KI669459">
    <property type="protein sequence ID" value="OCF60420.1"/>
    <property type="molecule type" value="Genomic_DNA"/>
</dbReference>
<keyword evidence="3" id="KW-0805">Transcription regulation</keyword>
<evidence type="ECO:0000256" key="5">
    <source>
        <dbReference type="ARBA" id="ARBA00023242"/>
    </source>
</evidence>
<dbReference type="Gene3D" id="6.10.20.40">
    <property type="entry name" value="TEA/ATTS domain"/>
    <property type="match status" value="1"/>
</dbReference>
<keyword evidence="4" id="KW-0804">Transcription</keyword>
<reference evidence="9 10" key="1">
    <citation type="submission" date="2013-07" db="EMBL/GenBank/DDBJ databases">
        <title>The Genome Sequence of Kwoniella mangroviensis CBS10435.</title>
        <authorList>
            <consortium name="The Broad Institute Genome Sequencing Platform"/>
            <person name="Cuomo C."/>
            <person name="Litvintseva A."/>
            <person name="Chen Y."/>
            <person name="Heitman J."/>
            <person name="Sun S."/>
            <person name="Springer D."/>
            <person name="Dromer F."/>
            <person name="Young S.K."/>
            <person name="Zeng Q."/>
            <person name="Gargeya S."/>
            <person name="Fitzgerald M."/>
            <person name="Abouelleil A."/>
            <person name="Alvarado L."/>
            <person name="Berlin A.M."/>
            <person name="Chapman S.B."/>
            <person name="Dewar J."/>
            <person name="Goldberg J."/>
            <person name="Griggs A."/>
            <person name="Gujja S."/>
            <person name="Hansen M."/>
            <person name="Howarth C."/>
            <person name="Imamovic A."/>
            <person name="Larimer J."/>
            <person name="McCowan C."/>
            <person name="Murphy C."/>
            <person name="Pearson M."/>
            <person name="Priest M."/>
            <person name="Roberts A."/>
            <person name="Saif S."/>
            <person name="Shea T."/>
            <person name="Sykes S."/>
            <person name="Wortman J."/>
            <person name="Nusbaum C."/>
            <person name="Birren B."/>
        </authorList>
    </citation>
    <scope>NUCLEOTIDE SEQUENCE [LARGE SCALE GENOMIC DNA]</scope>
    <source>
        <strain evidence="9 10">CBS 10435</strain>
    </source>
</reference>
<feature type="compositionally biased region" description="Low complexity" evidence="7">
    <location>
        <begin position="102"/>
        <end position="118"/>
    </location>
</feature>
<keyword evidence="5" id="KW-0539">Nucleus</keyword>
<name>A0A1B9IY22_9TREE</name>
<evidence type="ECO:0000259" key="8">
    <source>
        <dbReference type="PROSITE" id="PS51088"/>
    </source>
</evidence>
<comment type="similarity">
    <text evidence="2">Belongs to the TEC1 family.</text>
</comment>
<dbReference type="InterPro" id="IPR000818">
    <property type="entry name" value="TEA/ATTS_dom"/>
</dbReference>
<protein>
    <recommendedName>
        <fullName evidence="8">TEA domain-containing protein</fullName>
    </recommendedName>
</protein>
<feature type="compositionally biased region" description="Polar residues" evidence="7">
    <location>
        <begin position="280"/>
        <end position="301"/>
    </location>
</feature>
<dbReference type="AlphaFoldDB" id="A0A1B9IY22"/>
<sequence length="466" mass="50952">MAAWTGSPITVEEAFNQVWKSTVEIQPSFYFPTSQNINLPSPPLDSPVSSTEDDLATAEILARIKFGTSSPSLESRKRSLTSSNGEEDEDKHAIKRKKESSVESVVSGSTNGTAGGAAERWPPRKEFVYLTCVVAIPPVGRQKLPLFGKPCGRNEIIAKVVTMATGEGCSRKLISSHAQVLKGRKELSKQLRDLLTTEEGKNNDDEVSPTVYTLGAEWNFPKCLNRLIGLPENLDLRTACTPPLIAQHFVDVVKPPKSSTKRERATPANKNKLTIKTKPSKSLSPSVFSAGTTSPSMISNSDKTDETDVHLPTPRSSYLPSPYLLGTPTPLSYDDRKPSLPSPGDLFSPNYKMSTPSRINISDYSAPPTSIPRRPATANAISSSTTRQLPPPESPIASRFMVDSPFRTPLSSARRTSESHLTASLGRSSYNTFGRDCLKIMGDSNRRISGVSIEDMKRRERNQQLC</sequence>
<dbReference type="GO" id="GO:0005667">
    <property type="term" value="C:transcription regulator complex"/>
    <property type="evidence" value="ECO:0007669"/>
    <property type="project" value="TreeGrafter"/>
</dbReference>
<feature type="compositionally biased region" description="Polar residues" evidence="7">
    <location>
        <begin position="379"/>
        <end position="388"/>
    </location>
</feature>
<evidence type="ECO:0000256" key="3">
    <source>
        <dbReference type="ARBA" id="ARBA00023015"/>
    </source>
</evidence>
<dbReference type="PANTHER" id="PTHR11834:SF0">
    <property type="entry name" value="PROTEIN SCALLOPED"/>
    <property type="match status" value="1"/>
</dbReference>
<dbReference type="STRING" id="1331196.A0A1B9IY22"/>
<evidence type="ECO:0000256" key="7">
    <source>
        <dbReference type="SAM" id="MobiDB-lite"/>
    </source>
</evidence>
<feature type="DNA-binding region" description="TEA" evidence="6">
    <location>
        <begin position="114"/>
        <end position="188"/>
    </location>
</feature>
<dbReference type="PROSITE" id="PS51088">
    <property type="entry name" value="TEA_2"/>
    <property type="match status" value="1"/>
</dbReference>
<evidence type="ECO:0000256" key="2">
    <source>
        <dbReference type="ARBA" id="ARBA00008421"/>
    </source>
</evidence>
<dbReference type="InterPro" id="IPR050937">
    <property type="entry name" value="TEC1_TEAD_TF"/>
</dbReference>
<organism evidence="9 10">
    <name type="scientific">Kwoniella mangroviensis CBS 10435</name>
    <dbReference type="NCBI Taxonomy" id="1331196"/>
    <lineage>
        <taxon>Eukaryota</taxon>
        <taxon>Fungi</taxon>
        <taxon>Dikarya</taxon>
        <taxon>Basidiomycota</taxon>
        <taxon>Agaricomycotina</taxon>
        <taxon>Tremellomycetes</taxon>
        <taxon>Tremellales</taxon>
        <taxon>Cryptococcaceae</taxon>
        <taxon>Kwoniella</taxon>
    </lineage>
</organism>
<feature type="domain" description="TEA" evidence="8">
    <location>
        <begin position="114"/>
        <end position="188"/>
    </location>
</feature>
<feature type="region of interest" description="Disordered" evidence="7">
    <location>
        <begin position="255"/>
        <end position="351"/>
    </location>
</feature>
<evidence type="ECO:0000256" key="1">
    <source>
        <dbReference type="ARBA" id="ARBA00004123"/>
    </source>
</evidence>
<dbReference type="SMART" id="SM00426">
    <property type="entry name" value="TEA"/>
    <property type="match status" value="1"/>
</dbReference>
<dbReference type="InterPro" id="IPR038096">
    <property type="entry name" value="TEA/ATTS_sf"/>
</dbReference>
<gene>
    <name evidence="9" type="ORF">L486_00053</name>
</gene>
<feature type="region of interest" description="Disordered" evidence="7">
    <location>
        <begin position="379"/>
        <end position="399"/>
    </location>
</feature>